<dbReference type="Gene3D" id="2.60.40.420">
    <property type="entry name" value="Cupredoxins - blue copper proteins"/>
    <property type="match status" value="3"/>
</dbReference>
<keyword evidence="5" id="KW-0472">Membrane</keyword>
<evidence type="ECO:0000259" key="9">
    <source>
        <dbReference type="Pfam" id="PF07732"/>
    </source>
</evidence>
<evidence type="ECO:0008006" key="12">
    <source>
        <dbReference type="Google" id="ProtNLM"/>
    </source>
</evidence>
<keyword evidence="11" id="KW-1185">Reference proteome</keyword>
<accession>A0A9D4BGQ8</accession>
<dbReference type="PROSITE" id="PS00080">
    <property type="entry name" value="MULTICOPPER_OXIDASE2"/>
    <property type="match status" value="1"/>
</dbReference>
<keyword evidence="2" id="KW-0479">Metal-binding</keyword>
<dbReference type="GO" id="GO:0005886">
    <property type="term" value="C:plasma membrane"/>
    <property type="evidence" value="ECO:0007669"/>
    <property type="project" value="TreeGrafter"/>
</dbReference>
<evidence type="ECO:0000256" key="3">
    <source>
        <dbReference type="ARBA" id="ARBA00023002"/>
    </source>
</evidence>
<dbReference type="PANTHER" id="PTHR11709:SF394">
    <property type="entry name" value="FI03373P-RELATED"/>
    <property type="match status" value="1"/>
</dbReference>
<keyword evidence="5" id="KW-1133">Transmembrane helix</keyword>
<dbReference type="InterPro" id="IPR011706">
    <property type="entry name" value="Cu-oxidase_C"/>
</dbReference>
<dbReference type="GO" id="GO:0006826">
    <property type="term" value="P:iron ion transport"/>
    <property type="evidence" value="ECO:0007669"/>
    <property type="project" value="TreeGrafter"/>
</dbReference>
<dbReference type="GO" id="GO:0005507">
    <property type="term" value="F:copper ion binding"/>
    <property type="evidence" value="ECO:0007669"/>
    <property type="project" value="InterPro"/>
</dbReference>
<dbReference type="InterPro" id="IPR002355">
    <property type="entry name" value="Cu_oxidase_Cu_BS"/>
</dbReference>
<evidence type="ECO:0000256" key="6">
    <source>
        <dbReference type="SAM" id="SignalP"/>
    </source>
</evidence>
<dbReference type="AlphaFoldDB" id="A0A9D4BGQ8"/>
<dbReference type="InterPro" id="IPR001117">
    <property type="entry name" value="Cu-oxidase_2nd"/>
</dbReference>
<feature type="domain" description="Plastocyanin-like" evidence="7">
    <location>
        <begin position="240"/>
        <end position="362"/>
    </location>
</feature>
<feature type="domain" description="Plastocyanin-like" evidence="8">
    <location>
        <begin position="471"/>
        <end position="626"/>
    </location>
</feature>
<keyword evidence="4" id="KW-0186">Copper</keyword>
<comment type="caution">
    <text evidence="10">The sequence shown here is derived from an EMBL/GenBank/DDBJ whole genome shotgun (WGS) entry which is preliminary data.</text>
</comment>
<dbReference type="Pfam" id="PF00394">
    <property type="entry name" value="Cu-oxidase"/>
    <property type="match status" value="1"/>
</dbReference>
<evidence type="ECO:0000313" key="11">
    <source>
        <dbReference type="Proteomes" id="UP000828390"/>
    </source>
</evidence>
<evidence type="ECO:0000259" key="8">
    <source>
        <dbReference type="Pfam" id="PF07731"/>
    </source>
</evidence>
<sequence>MCRRVLINVLIVAFCSGILQAEVCKIDMKECVFHFEVEHRLTMMRGKTLVFPHGGNVFAYDVSDTSTAEPIPHDEVITADGWENPRLVSVVNGQFPGPNIIVFEGQQIVVHVKNKLNSHGVTIHWHGLHQVGTPWMDGVPFVTQCPILPGQSFTYRFKASPKGTFWWHSHAGAQRTMGVYGAFIIKERTETTTEDLIMQITDWNHDMDSDTDHAKMIYGVYDGRKKWNPSQSLDSSFFSMLLIHSLLINGRGRYYQENNIDHNGAPLTVYNVKSGNKYRFRVIGTGALYPFRISIDSHTLTVVASDGYDLKPVETESFVINPGERFDFEITANQPVGNYWIRGITLEKGRYRRADAILRYETATASDPKTNRQQCTAAKTCLVLNCPFTYYPEAYTECVTFDQLKSAVNDDPAPVFEPGMSKEYFLNWAFPGVKPYPGSVNGHPGSVNGRDFHTPDVNPLLQPKEWSSPCKSPECGDDRHCLCTHALEIGGGDTIQMVLMNMGMGKGWSHPIHMHGHSFYVLKMGYGNYNSSTGAIQGDNSDIDCRGPVTDPKKSFCNNATWSNAAWLNGRVPRLELNNPPRKDTIIVPTGGYVVIRIKADNPGLWNMHCHIELHSMDGMLMLLNESFTEIPSAPKGFPDCHSYPPSPYRMNLISKAEEHQQAQEASDSAITKEKYHVLLGLLIAVLSLQTILVLCIFCVCLKKTKSSNDKYTLNTNGAKNGGNVNKGFNMNKL</sequence>
<protein>
    <recommendedName>
        <fullName evidence="12">Laccase</fullName>
    </recommendedName>
</protein>
<feature type="signal peptide" evidence="6">
    <location>
        <begin position="1"/>
        <end position="21"/>
    </location>
</feature>
<feature type="domain" description="Plastocyanin-like" evidence="9">
    <location>
        <begin position="86"/>
        <end position="189"/>
    </location>
</feature>
<feature type="chain" id="PRO_5038426126" description="Laccase" evidence="6">
    <location>
        <begin position="22"/>
        <end position="734"/>
    </location>
</feature>
<name>A0A9D4BGQ8_DREPO</name>
<evidence type="ECO:0000259" key="7">
    <source>
        <dbReference type="Pfam" id="PF00394"/>
    </source>
</evidence>
<dbReference type="Pfam" id="PF07731">
    <property type="entry name" value="Cu-oxidase_2"/>
    <property type="match status" value="1"/>
</dbReference>
<dbReference type="InterPro" id="IPR008972">
    <property type="entry name" value="Cupredoxin"/>
</dbReference>
<dbReference type="InterPro" id="IPR045087">
    <property type="entry name" value="Cu-oxidase_fam"/>
</dbReference>
<dbReference type="SUPFAM" id="SSF49503">
    <property type="entry name" value="Cupredoxins"/>
    <property type="match status" value="3"/>
</dbReference>
<dbReference type="InterPro" id="IPR011707">
    <property type="entry name" value="Cu-oxidase-like_N"/>
</dbReference>
<dbReference type="EMBL" id="JAIWYP010000016">
    <property type="protein sequence ID" value="KAH3694224.1"/>
    <property type="molecule type" value="Genomic_DNA"/>
</dbReference>
<gene>
    <name evidence="10" type="ORF">DPMN_081664</name>
</gene>
<reference evidence="10" key="2">
    <citation type="submission" date="2020-11" db="EMBL/GenBank/DDBJ databases">
        <authorList>
            <person name="McCartney M.A."/>
            <person name="Auch B."/>
            <person name="Kono T."/>
            <person name="Mallez S."/>
            <person name="Becker A."/>
            <person name="Gohl D.M."/>
            <person name="Silverstein K.A.T."/>
            <person name="Koren S."/>
            <person name="Bechman K.B."/>
            <person name="Herman A."/>
            <person name="Abrahante J.E."/>
            <person name="Garbe J."/>
        </authorList>
    </citation>
    <scope>NUCLEOTIDE SEQUENCE</scope>
    <source>
        <strain evidence="10">Duluth1</strain>
        <tissue evidence="10">Whole animal</tissue>
    </source>
</reference>
<evidence type="ECO:0000256" key="1">
    <source>
        <dbReference type="ARBA" id="ARBA00010609"/>
    </source>
</evidence>
<evidence type="ECO:0000256" key="2">
    <source>
        <dbReference type="ARBA" id="ARBA00022723"/>
    </source>
</evidence>
<dbReference type="CDD" id="cd13858">
    <property type="entry name" value="CuRO_1_tcLCC2_insect_like"/>
    <property type="match status" value="1"/>
</dbReference>
<dbReference type="Proteomes" id="UP000828390">
    <property type="component" value="Unassembled WGS sequence"/>
</dbReference>
<keyword evidence="3" id="KW-0560">Oxidoreductase</keyword>
<dbReference type="PANTHER" id="PTHR11709">
    <property type="entry name" value="MULTI-COPPER OXIDASE"/>
    <property type="match status" value="1"/>
</dbReference>
<evidence type="ECO:0000256" key="5">
    <source>
        <dbReference type="SAM" id="Phobius"/>
    </source>
</evidence>
<comment type="similarity">
    <text evidence="1">Belongs to the multicopper oxidase family.</text>
</comment>
<evidence type="ECO:0000256" key="4">
    <source>
        <dbReference type="ARBA" id="ARBA00023008"/>
    </source>
</evidence>
<reference evidence="10" key="1">
    <citation type="journal article" date="2019" name="bioRxiv">
        <title>The Genome of the Zebra Mussel, Dreissena polymorpha: A Resource for Invasive Species Research.</title>
        <authorList>
            <person name="McCartney M.A."/>
            <person name="Auch B."/>
            <person name="Kono T."/>
            <person name="Mallez S."/>
            <person name="Zhang Y."/>
            <person name="Obille A."/>
            <person name="Becker A."/>
            <person name="Abrahante J.E."/>
            <person name="Garbe J."/>
            <person name="Badalamenti J.P."/>
            <person name="Herman A."/>
            <person name="Mangelson H."/>
            <person name="Liachko I."/>
            <person name="Sullivan S."/>
            <person name="Sone E.D."/>
            <person name="Koren S."/>
            <person name="Silverstein K.A.T."/>
            <person name="Beckman K.B."/>
            <person name="Gohl D.M."/>
        </authorList>
    </citation>
    <scope>NUCLEOTIDE SEQUENCE</scope>
    <source>
        <strain evidence="10">Duluth1</strain>
        <tissue evidence="10">Whole animal</tissue>
    </source>
</reference>
<dbReference type="CDD" id="cd13905">
    <property type="entry name" value="CuRO_3_tcLLC2_insect_like"/>
    <property type="match status" value="1"/>
</dbReference>
<keyword evidence="5" id="KW-0812">Transmembrane</keyword>
<dbReference type="CDD" id="cd13884">
    <property type="entry name" value="CuRO_2_tcLCC_insect_like"/>
    <property type="match status" value="1"/>
</dbReference>
<keyword evidence="6" id="KW-0732">Signal</keyword>
<feature type="transmembrane region" description="Helical" evidence="5">
    <location>
        <begin position="676"/>
        <end position="702"/>
    </location>
</feature>
<dbReference type="GO" id="GO:0016491">
    <property type="term" value="F:oxidoreductase activity"/>
    <property type="evidence" value="ECO:0007669"/>
    <property type="project" value="UniProtKB-KW"/>
</dbReference>
<dbReference type="Pfam" id="PF07732">
    <property type="entry name" value="Cu-oxidase_3"/>
    <property type="match status" value="1"/>
</dbReference>
<proteinExistence type="inferred from homology"/>
<evidence type="ECO:0000313" key="10">
    <source>
        <dbReference type="EMBL" id="KAH3694224.1"/>
    </source>
</evidence>
<dbReference type="FunFam" id="2.60.40.420:FF:000045">
    <property type="entry name" value="Laccase 2"/>
    <property type="match status" value="1"/>
</dbReference>
<organism evidence="10 11">
    <name type="scientific">Dreissena polymorpha</name>
    <name type="common">Zebra mussel</name>
    <name type="synonym">Mytilus polymorpha</name>
    <dbReference type="NCBI Taxonomy" id="45954"/>
    <lineage>
        <taxon>Eukaryota</taxon>
        <taxon>Metazoa</taxon>
        <taxon>Spiralia</taxon>
        <taxon>Lophotrochozoa</taxon>
        <taxon>Mollusca</taxon>
        <taxon>Bivalvia</taxon>
        <taxon>Autobranchia</taxon>
        <taxon>Heteroconchia</taxon>
        <taxon>Euheterodonta</taxon>
        <taxon>Imparidentia</taxon>
        <taxon>Neoheterodontei</taxon>
        <taxon>Myida</taxon>
        <taxon>Dreissenoidea</taxon>
        <taxon>Dreissenidae</taxon>
        <taxon>Dreissena</taxon>
    </lineage>
</organism>